<evidence type="ECO:0000256" key="14">
    <source>
        <dbReference type="ARBA" id="ARBA00049886"/>
    </source>
</evidence>
<dbReference type="InterPro" id="IPR004794">
    <property type="entry name" value="Eubact_RibD"/>
</dbReference>
<dbReference type="GO" id="GO:0050661">
    <property type="term" value="F:NADP binding"/>
    <property type="evidence" value="ECO:0007669"/>
    <property type="project" value="InterPro"/>
</dbReference>
<comment type="caution">
    <text evidence="20">The sequence shown here is derived from an EMBL/GenBank/DDBJ whole genome shotgun (WGS) entry which is preliminary data.</text>
</comment>
<dbReference type="EC" id="3.5.4.26" evidence="15"/>
<reference evidence="20 21" key="1">
    <citation type="submission" date="2020-07" db="EMBL/GenBank/DDBJ databases">
        <title>Thermoactinomyces phylogeny.</title>
        <authorList>
            <person name="Dunlap C."/>
        </authorList>
    </citation>
    <scope>NUCLEOTIDE SEQUENCE [LARGE SCALE GENOMIC DNA]</scope>
    <source>
        <strain evidence="20 21">AMNI-1</strain>
    </source>
</reference>
<dbReference type="GO" id="GO:0009231">
    <property type="term" value="P:riboflavin biosynthetic process"/>
    <property type="evidence" value="ECO:0007669"/>
    <property type="project" value="UniProtKB-UniPathway"/>
</dbReference>
<organism evidence="20 21">
    <name type="scientific">Thermoactinomyces mirandus</name>
    <dbReference type="NCBI Taxonomy" id="2756294"/>
    <lineage>
        <taxon>Bacteria</taxon>
        <taxon>Bacillati</taxon>
        <taxon>Bacillota</taxon>
        <taxon>Bacilli</taxon>
        <taxon>Bacillales</taxon>
        <taxon>Thermoactinomycetaceae</taxon>
        <taxon>Thermoactinomyces</taxon>
    </lineage>
</organism>
<evidence type="ECO:0000256" key="4">
    <source>
        <dbReference type="ARBA" id="ARBA00005259"/>
    </source>
</evidence>
<dbReference type="UniPathway" id="UPA00275">
    <property type="reaction ID" value="UER00401"/>
</dbReference>
<feature type="binding site" evidence="17">
    <location>
        <position position="209"/>
    </location>
    <ligand>
        <name>substrate</name>
    </ligand>
</feature>
<accession>A0A7W2AQ65</accession>
<dbReference type="Gene3D" id="3.40.140.10">
    <property type="entry name" value="Cytidine Deaminase, domain 2"/>
    <property type="match status" value="1"/>
</dbReference>
<feature type="binding site" evidence="18">
    <location>
        <position position="86"/>
    </location>
    <ligand>
        <name>Zn(2+)</name>
        <dbReference type="ChEBI" id="CHEBI:29105"/>
        <note>catalytic</note>
    </ligand>
</feature>
<dbReference type="AlphaFoldDB" id="A0A7W2AQ65"/>
<feature type="binding site" evidence="17">
    <location>
        <position position="295"/>
    </location>
    <ligand>
        <name>substrate</name>
    </ligand>
</feature>
<comment type="similarity">
    <text evidence="5 15">In the C-terminal section; belongs to the HTP reductase family.</text>
</comment>
<feature type="binding site" evidence="17">
    <location>
        <position position="186"/>
    </location>
    <ligand>
        <name>substrate</name>
    </ligand>
</feature>
<evidence type="ECO:0000313" key="21">
    <source>
        <dbReference type="Proteomes" id="UP000538292"/>
    </source>
</evidence>
<dbReference type="NCBIfam" id="TIGR00326">
    <property type="entry name" value="eubact_ribD"/>
    <property type="match status" value="1"/>
</dbReference>
<sequence length="371" mass="40576">MLTIHETWMRLALQLAEATQGQTSPNPMVGAVAVKNGQVIGTGAHLKSGTPHAEIHALNMAGENARGCTLYVTLEPCNHFGRTPPCTHRIIEAGVKRVVIGSADPDEKVSGQGIEHLRQAGVEVMTGVLKEECLRLNEAYFHHRKTKKPFVTLKMAMTLDGMIATHTGDSRWVTGKESRAHVHELRKRSDAILVGVGTVLADDPQLTARIEGEMLRQPVRIVLDSKLQTPLHAQIVRTDVAPTWIFTTPACDRKKKEQLTAKGVRVIMTRSHNQVDLDEMLAYLGKQGILSLIVEGGTRINASFLRGNHVQKVMAYIAPKLLGGTNSKNVIAGAGPDYMAQAIPLSRTRLERLGDDYLMIGYIDPTGPAKF</sequence>
<keyword evidence="9 15" id="KW-0862">Zinc</keyword>
<dbReference type="InterPro" id="IPR016192">
    <property type="entry name" value="APOBEC/CMP_deaminase_Zn-bd"/>
</dbReference>
<evidence type="ECO:0000256" key="15">
    <source>
        <dbReference type="PIRNR" id="PIRNR006769"/>
    </source>
</evidence>
<evidence type="ECO:0000256" key="1">
    <source>
        <dbReference type="ARBA" id="ARBA00002151"/>
    </source>
</evidence>
<evidence type="ECO:0000256" key="16">
    <source>
        <dbReference type="PIRSR" id="PIRSR006769-1"/>
    </source>
</evidence>
<dbReference type="PROSITE" id="PS00903">
    <property type="entry name" value="CYT_DCMP_DEAMINASES_1"/>
    <property type="match status" value="1"/>
</dbReference>
<evidence type="ECO:0000256" key="6">
    <source>
        <dbReference type="ARBA" id="ARBA00022619"/>
    </source>
</evidence>
<feature type="binding site" evidence="17">
    <location>
        <position position="206"/>
    </location>
    <ligand>
        <name>substrate</name>
    </ligand>
</feature>
<evidence type="ECO:0000256" key="5">
    <source>
        <dbReference type="ARBA" id="ARBA00007417"/>
    </source>
</evidence>
<feature type="binding site" evidence="17">
    <location>
        <position position="225"/>
    </location>
    <ligand>
        <name>NADP(+)</name>
        <dbReference type="ChEBI" id="CHEBI:58349"/>
    </ligand>
</feature>
<comment type="similarity">
    <text evidence="4 15">In the N-terminal section; belongs to the cytidine and deoxycytidylate deaminase family.</text>
</comment>
<dbReference type="EC" id="1.1.1.193" evidence="15"/>
<keyword evidence="12" id="KW-0511">Multifunctional enzyme</keyword>
<feature type="binding site" evidence="17">
    <location>
        <position position="202"/>
    </location>
    <ligand>
        <name>NADP(+)</name>
        <dbReference type="ChEBI" id="CHEBI:58349"/>
    </ligand>
</feature>
<keyword evidence="11 15" id="KW-0560">Oxidoreductase</keyword>
<evidence type="ECO:0000256" key="17">
    <source>
        <dbReference type="PIRSR" id="PIRSR006769-2"/>
    </source>
</evidence>
<evidence type="ECO:0000256" key="18">
    <source>
        <dbReference type="PIRSR" id="PIRSR006769-3"/>
    </source>
</evidence>
<dbReference type="GO" id="GO:0008270">
    <property type="term" value="F:zinc ion binding"/>
    <property type="evidence" value="ECO:0007669"/>
    <property type="project" value="InterPro"/>
</dbReference>
<evidence type="ECO:0000256" key="2">
    <source>
        <dbReference type="ARBA" id="ARBA00004882"/>
    </source>
</evidence>
<feature type="binding site" evidence="17">
    <location>
        <position position="172"/>
    </location>
    <ligand>
        <name>NADP(+)</name>
        <dbReference type="ChEBI" id="CHEBI:58349"/>
    </ligand>
</feature>
<evidence type="ECO:0000256" key="7">
    <source>
        <dbReference type="ARBA" id="ARBA00022723"/>
    </source>
</evidence>
<dbReference type="InterPro" id="IPR002734">
    <property type="entry name" value="RibDG_C"/>
</dbReference>
<dbReference type="FunFam" id="3.40.140.10:FF:000025">
    <property type="entry name" value="Riboflavin biosynthesis protein RibD"/>
    <property type="match status" value="1"/>
</dbReference>
<keyword evidence="10 15" id="KW-0521">NADP</keyword>
<dbReference type="EMBL" id="JACEOL010000002">
    <property type="protein sequence ID" value="MBA4600967.1"/>
    <property type="molecule type" value="Genomic_DNA"/>
</dbReference>
<evidence type="ECO:0000256" key="10">
    <source>
        <dbReference type="ARBA" id="ARBA00022857"/>
    </source>
</evidence>
<dbReference type="NCBIfam" id="TIGR00227">
    <property type="entry name" value="ribD_Cterm"/>
    <property type="match status" value="1"/>
</dbReference>
<dbReference type="SUPFAM" id="SSF53597">
    <property type="entry name" value="Dihydrofolate reductase-like"/>
    <property type="match status" value="1"/>
</dbReference>
<evidence type="ECO:0000256" key="9">
    <source>
        <dbReference type="ARBA" id="ARBA00022833"/>
    </source>
</evidence>
<dbReference type="InterPro" id="IPR011549">
    <property type="entry name" value="RibD_C"/>
</dbReference>
<keyword evidence="6 15" id="KW-0686">Riboflavin biosynthesis</keyword>
<gene>
    <name evidence="20" type="primary">ribD</name>
    <name evidence="20" type="ORF">H2C83_01215</name>
</gene>
<dbReference type="PROSITE" id="PS51747">
    <property type="entry name" value="CYT_DCMP_DEAMINASES_2"/>
    <property type="match status" value="1"/>
</dbReference>
<dbReference type="PANTHER" id="PTHR38011:SF7">
    <property type="entry name" value="2,5-DIAMINO-6-RIBOSYLAMINO-4(3H)-PYRIMIDINONE 5'-PHOSPHATE REDUCTASE"/>
    <property type="match status" value="1"/>
</dbReference>
<feature type="binding site" evidence="18">
    <location>
        <position position="77"/>
    </location>
    <ligand>
        <name>Zn(2+)</name>
        <dbReference type="ChEBI" id="CHEBI:29105"/>
        <note>catalytic</note>
    </ligand>
</feature>
<comment type="catalytic activity">
    <reaction evidence="14 15">
        <text>2,5-diamino-6-hydroxy-4-(5-phosphoribosylamino)-pyrimidine + H2O + H(+) = 5-amino-6-(5-phospho-D-ribosylamino)uracil + NH4(+)</text>
        <dbReference type="Rhea" id="RHEA:21868"/>
        <dbReference type="ChEBI" id="CHEBI:15377"/>
        <dbReference type="ChEBI" id="CHEBI:15378"/>
        <dbReference type="ChEBI" id="CHEBI:28938"/>
        <dbReference type="ChEBI" id="CHEBI:58453"/>
        <dbReference type="ChEBI" id="CHEBI:58614"/>
        <dbReference type="EC" id="3.5.4.26"/>
    </reaction>
</comment>
<feature type="binding site" evidence="17">
    <location>
        <begin position="297"/>
        <end position="303"/>
    </location>
    <ligand>
        <name>NADP(+)</name>
        <dbReference type="ChEBI" id="CHEBI:58349"/>
    </ligand>
</feature>
<dbReference type="PANTHER" id="PTHR38011">
    <property type="entry name" value="DIHYDROFOLATE REDUCTASE FAMILY PROTEIN (AFU_ORTHOLOGUE AFUA_8G06820)"/>
    <property type="match status" value="1"/>
</dbReference>
<feature type="binding site" evidence="17">
    <location>
        <position position="198"/>
    </location>
    <ligand>
        <name>NADP(+)</name>
        <dbReference type="ChEBI" id="CHEBI:58349"/>
    </ligand>
</feature>
<evidence type="ECO:0000256" key="8">
    <source>
        <dbReference type="ARBA" id="ARBA00022801"/>
    </source>
</evidence>
<evidence type="ECO:0000256" key="11">
    <source>
        <dbReference type="ARBA" id="ARBA00023002"/>
    </source>
</evidence>
<dbReference type="GO" id="GO:0008835">
    <property type="term" value="F:diaminohydroxyphosphoribosylaminopyrimidine deaminase activity"/>
    <property type="evidence" value="ECO:0007669"/>
    <property type="project" value="UniProtKB-EC"/>
</dbReference>
<dbReference type="Proteomes" id="UP000538292">
    <property type="component" value="Unassembled WGS sequence"/>
</dbReference>
<comment type="pathway">
    <text evidence="2 15">Cofactor biosynthesis; riboflavin biosynthesis; 5-amino-6-(D-ribitylamino)uracil from GTP: step 2/4.</text>
</comment>
<comment type="cofactor">
    <cofactor evidence="15 18">
        <name>Zn(2+)</name>
        <dbReference type="ChEBI" id="CHEBI:29105"/>
    </cofactor>
    <text evidence="15 18">Binds 1 zinc ion.</text>
</comment>
<protein>
    <recommendedName>
        <fullName evidence="15">Riboflavin biosynthesis protein RibD</fullName>
    </recommendedName>
    <domain>
        <recommendedName>
            <fullName evidence="15">Diaminohydroxyphosphoribosylaminopyrimidine deaminase</fullName>
            <shortName evidence="15">DRAP deaminase</shortName>
            <ecNumber evidence="15">3.5.4.26</ecNumber>
        </recommendedName>
        <alternativeName>
            <fullName evidence="15">Riboflavin-specific deaminase</fullName>
        </alternativeName>
    </domain>
    <domain>
        <recommendedName>
            <fullName evidence="15">5-amino-6-(5-phosphoribosylamino)uracil reductase</fullName>
            <ecNumber evidence="15">1.1.1.193</ecNumber>
        </recommendedName>
        <alternativeName>
            <fullName evidence="15">HTP reductase</fullName>
        </alternativeName>
    </domain>
</protein>
<name>A0A7W2AQ65_9BACL</name>
<dbReference type="CDD" id="cd01284">
    <property type="entry name" value="Riboflavin_deaminase-reductase"/>
    <property type="match status" value="1"/>
</dbReference>
<dbReference type="InterPro" id="IPR016193">
    <property type="entry name" value="Cytidine_deaminase-like"/>
</dbReference>
<keyword evidence="8 15" id="KW-0378">Hydrolase</keyword>
<evidence type="ECO:0000256" key="13">
    <source>
        <dbReference type="ARBA" id="ARBA00049861"/>
    </source>
</evidence>
<comment type="pathway">
    <text evidence="3 15">Cofactor biosynthesis; riboflavin biosynthesis; 5-amino-6-(D-ribitylamino)uracil from GTP: step 3/4.</text>
</comment>
<feature type="binding site" evidence="17">
    <location>
        <position position="156"/>
    </location>
    <ligand>
        <name>NADP(+)</name>
        <dbReference type="ChEBI" id="CHEBI:58349"/>
    </ligand>
</feature>
<evidence type="ECO:0000259" key="19">
    <source>
        <dbReference type="PROSITE" id="PS51747"/>
    </source>
</evidence>
<dbReference type="Pfam" id="PF00383">
    <property type="entry name" value="dCMP_cyt_deam_1"/>
    <property type="match status" value="1"/>
</dbReference>
<dbReference type="RefSeq" id="WP_181736949.1">
    <property type="nucleotide sequence ID" value="NZ_JACEOL010000002.1"/>
</dbReference>
<dbReference type="InterPro" id="IPR024072">
    <property type="entry name" value="DHFR-like_dom_sf"/>
</dbReference>
<feature type="binding site" evidence="18">
    <location>
        <position position="52"/>
    </location>
    <ligand>
        <name>Zn(2+)</name>
        <dbReference type="ChEBI" id="CHEBI:29105"/>
        <note>catalytic</note>
    </ligand>
</feature>
<keyword evidence="21" id="KW-1185">Reference proteome</keyword>
<comment type="catalytic activity">
    <reaction evidence="13 15">
        <text>5-amino-6-(5-phospho-D-ribitylamino)uracil + NADP(+) = 5-amino-6-(5-phospho-D-ribosylamino)uracil + NADPH + H(+)</text>
        <dbReference type="Rhea" id="RHEA:17845"/>
        <dbReference type="ChEBI" id="CHEBI:15378"/>
        <dbReference type="ChEBI" id="CHEBI:57783"/>
        <dbReference type="ChEBI" id="CHEBI:58349"/>
        <dbReference type="ChEBI" id="CHEBI:58421"/>
        <dbReference type="ChEBI" id="CHEBI:58453"/>
        <dbReference type="EC" id="1.1.1.193"/>
    </reaction>
</comment>
<feature type="binding site" evidence="17">
    <location>
        <position position="170"/>
    </location>
    <ligand>
        <name>substrate</name>
    </ligand>
</feature>
<dbReference type="InterPro" id="IPR050765">
    <property type="entry name" value="Riboflavin_Biosynth_HTPR"/>
</dbReference>
<feature type="active site" description="Proton donor" evidence="16">
    <location>
        <position position="54"/>
    </location>
</feature>
<evidence type="ECO:0000256" key="12">
    <source>
        <dbReference type="ARBA" id="ARBA00023268"/>
    </source>
</evidence>
<keyword evidence="7 15" id="KW-0479">Metal-binding</keyword>
<feature type="domain" description="CMP/dCMP-type deaminase" evidence="19">
    <location>
        <begin position="3"/>
        <end position="125"/>
    </location>
</feature>
<comment type="function">
    <text evidence="1 15">Converts 2,5-diamino-6-(ribosylamino)-4(3h)-pyrimidinone 5'-phosphate into 5-amino-6-(ribosylamino)-2,4(1h,3h)-pyrimidinedione 5'-phosphate.</text>
</comment>
<dbReference type="Gene3D" id="3.40.430.10">
    <property type="entry name" value="Dihydrofolate Reductase, subunit A"/>
    <property type="match status" value="1"/>
</dbReference>
<dbReference type="GO" id="GO:0008703">
    <property type="term" value="F:5-amino-6-(5-phosphoribosylamino)uracil reductase activity"/>
    <property type="evidence" value="ECO:0007669"/>
    <property type="project" value="UniProtKB-EC"/>
</dbReference>
<dbReference type="SUPFAM" id="SSF53927">
    <property type="entry name" value="Cytidine deaminase-like"/>
    <property type="match status" value="1"/>
</dbReference>
<proteinExistence type="inferred from homology"/>
<evidence type="ECO:0000256" key="3">
    <source>
        <dbReference type="ARBA" id="ARBA00004910"/>
    </source>
</evidence>
<dbReference type="Pfam" id="PF01872">
    <property type="entry name" value="RibD_C"/>
    <property type="match status" value="1"/>
</dbReference>
<dbReference type="PIRSF" id="PIRSF006769">
    <property type="entry name" value="RibD"/>
    <property type="match status" value="1"/>
</dbReference>
<evidence type="ECO:0000313" key="20">
    <source>
        <dbReference type="EMBL" id="MBA4600967.1"/>
    </source>
</evidence>
<dbReference type="InterPro" id="IPR002125">
    <property type="entry name" value="CMP_dCMP_dom"/>
</dbReference>